<evidence type="ECO:0000256" key="1">
    <source>
        <dbReference type="SAM" id="MobiDB-lite"/>
    </source>
</evidence>
<gene>
    <name evidence="2" type="ORF">SAMN04488570_1367</name>
</gene>
<sequence length="463" mass="52246">MSSSGEAAEVEANELSPFVADIVEAYGQFAGLQQQKLRMVKFVAGREAEIDDPVATTSAILRERYTHVDGDKIDAVLNEVSQHLTVKKGTGGADPTVAVTDQIEEVMQRCLSILPAHYVSTCFLEFLQQSLEAARRPGQARDFRTSVFASMIADFEALMVNVATRMYSENPLALSAKERAVAWSEIFKLVDIDDFREQLIDEAVVDLMRGSFSDWMSTLKRDHGIDLAKYASSPQIIEVFQRRHVLMHNGGIVSSLYLRNCPKVTAQRGDRLDVTDDYFAQSADLLSVVALALSVQALFKYSNEERVQTELRMADWVYQLLLRRRYGAVHDYLVEVPFDRMASLSSKEICRINMWLALKRLGRFDECRSEVEAWQVGHLEDRFKLARHCLLGEVEEAAQLCAEMRTNGSLPLKHWAEWPILEEVREYEAERPDDPVIPEVPALEPEPELDGPNGLAGEHDSHP</sequence>
<dbReference type="OrthoDB" id="5138255at2"/>
<protein>
    <submittedName>
        <fullName evidence="2">Uncharacterized protein</fullName>
    </submittedName>
</protein>
<dbReference type="STRING" id="642780.SAMN04488570_1367"/>
<dbReference type="AlphaFoldDB" id="A0A1H1QBC2"/>
<feature type="region of interest" description="Disordered" evidence="1">
    <location>
        <begin position="429"/>
        <end position="463"/>
    </location>
</feature>
<dbReference type="RefSeq" id="WP_157682764.1">
    <property type="nucleotide sequence ID" value="NZ_LT629757.1"/>
</dbReference>
<accession>A0A1H1QBC2</accession>
<evidence type="ECO:0000313" key="3">
    <source>
        <dbReference type="Proteomes" id="UP000198859"/>
    </source>
</evidence>
<proteinExistence type="predicted"/>
<reference evidence="3" key="1">
    <citation type="submission" date="2016-10" db="EMBL/GenBank/DDBJ databases">
        <authorList>
            <person name="Varghese N."/>
            <person name="Submissions S."/>
        </authorList>
    </citation>
    <scope>NUCLEOTIDE SEQUENCE [LARGE SCALE GENOMIC DNA]</scope>
    <source>
        <strain evidence="3">DSM 22127</strain>
    </source>
</reference>
<evidence type="ECO:0000313" key="2">
    <source>
        <dbReference type="EMBL" id="SDS20725.1"/>
    </source>
</evidence>
<name>A0A1H1QBC2_9ACTN</name>
<dbReference type="Proteomes" id="UP000198859">
    <property type="component" value="Chromosome I"/>
</dbReference>
<dbReference type="EMBL" id="LT629757">
    <property type="protein sequence ID" value="SDS20725.1"/>
    <property type="molecule type" value="Genomic_DNA"/>
</dbReference>
<keyword evidence="3" id="KW-1185">Reference proteome</keyword>
<organism evidence="2 3">
    <name type="scientific">Nocardioides scoriae</name>
    <dbReference type="NCBI Taxonomy" id="642780"/>
    <lineage>
        <taxon>Bacteria</taxon>
        <taxon>Bacillati</taxon>
        <taxon>Actinomycetota</taxon>
        <taxon>Actinomycetes</taxon>
        <taxon>Propionibacteriales</taxon>
        <taxon>Nocardioidaceae</taxon>
        <taxon>Nocardioides</taxon>
    </lineage>
</organism>